<dbReference type="RefSeq" id="XP_056520046.1">
    <property type="nucleotide sequence ID" value="XM_056666450.1"/>
</dbReference>
<evidence type="ECO:0000313" key="3">
    <source>
        <dbReference type="Proteomes" id="UP001149079"/>
    </source>
</evidence>
<evidence type="ECO:0000256" key="1">
    <source>
        <dbReference type="SAM" id="MobiDB-lite"/>
    </source>
</evidence>
<evidence type="ECO:0000313" key="2">
    <source>
        <dbReference type="EMBL" id="KAJ5129667.1"/>
    </source>
</evidence>
<dbReference type="AlphaFoldDB" id="A0A9W9GTH1"/>
<reference evidence="2" key="2">
    <citation type="journal article" date="2023" name="IMA Fungus">
        <title>Comparative genomic study of the Penicillium genus elucidates a diverse pangenome and 15 lateral gene transfer events.</title>
        <authorList>
            <person name="Petersen C."/>
            <person name="Sorensen T."/>
            <person name="Nielsen M.R."/>
            <person name="Sondergaard T.E."/>
            <person name="Sorensen J.L."/>
            <person name="Fitzpatrick D.A."/>
            <person name="Frisvad J.C."/>
            <person name="Nielsen K.L."/>
        </authorList>
    </citation>
    <scope>NUCLEOTIDE SEQUENCE</scope>
    <source>
        <strain evidence="2">IBT 22155</strain>
    </source>
</reference>
<comment type="caution">
    <text evidence="2">The sequence shown here is derived from an EMBL/GenBank/DDBJ whole genome shotgun (WGS) entry which is preliminary data.</text>
</comment>
<gene>
    <name evidence="2" type="ORF">N7515_005706</name>
</gene>
<name>A0A9W9GTH1_9EURO</name>
<sequence>MPTIKEGVYRRRQSPRLTERSESPQPETHEATNSNATADTTEVISSDAPPDETEATSSDATSNTSEATNGDTPPDTTETTSSDATPDTTIPSTQAISHEVHKLRHILKTFYADLQNLFPFLSSQEGIVEFVFTIS</sequence>
<dbReference type="Proteomes" id="UP001149079">
    <property type="component" value="Unassembled WGS sequence"/>
</dbReference>
<feature type="compositionally biased region" description="Polar residues" evidence="1">
    <location>
        <begin position="55"/>
        <end position="70"/>
    </location>
</feature>
<feature type="compositionally biased region" description="Basic and acidic residues" evidence="1">
    <location>
        <begin position="17"/>
        <end position="30"/>
    </location>
</feature>
<feature type="compositionally biased region" description="Polar residues" evidence="1">
    <location>
        <begin position="31"/>
        <end position="44"/>
    </location>
</feature>
<protein>
    <submittedName>
        <fullName evidence="2">Uncharacterized protein</fullName>
    </submittedName>
</protein>
<feature type="compositionally biased region" description="Low complexity" evidence="1">
    <location>
        <begin position="71"/>
        <end position="93"/>
    </location>
</feature>
<feature type="region of interest" description="Disordered" evidence="1">
    <location>
        <begin position="1"/>
        <end position="95"/>
    </location>
</feature>
<reference evidence="2" key="1">
    <citation type="submission" date="2022-11" db="EMBL/GenBank/DDBJ databases">
        <authorList>
            <person name="Petersen C."/>
        </authorList>
    </citation>
    <scope>NUCLEOTIDE SEQUENCE</scope>
    <source>
        <strain evidence="2">IBT 22155</strain>
    </source>
</reference>
<dbReference type="GeneID" id="81405620"/>
<organism evidence="2 3">
    <name type="scientific">Penicillium bovifimosum</name>
    <dbReference type="NCBI Taxonomy" id="126998"/>
    <lineage>
        <taxon>Eukaryota</taxon>
        <taxon>Fungi</taxon>
        <taxon>Dikarya</taxon>
        <taxon>Ascomycota</taxon>
        <taxon>Pezizomycotina</taxon>
        <taxon>Eurotiomycetes</taxon>
        <taxon>Eurotiomycetidae</taxon>
        <taxon>Eurotiales</taxon>
        <taxon>Aspergillaceae</taxon>
        <taxon>Penicillium</taxon>
    </lineage>
</organism>
<accession>A0A9W9GTH1</accession>
<keyword evidence="3" id="KW-1185">Reference proteome</keyword>
<proteinExistence type="predicted"/>
<dbReference type="EMBL" id="JAPQKL010000005">
    <property type="protein sequence ID" value="KAJ5129667.1"/>
    <property type="molecule type" value="Genomic_DNA"/>
</dbReference>